<dbReference type="InterPro" id="IPR027375">
    <property type="entry name" value="DKNYY"/>
</dbReference>
<proteinExistence type="predicted"/>
<sequence length="795" mass="93395">MNILKFERKKKFDDEYFRLHLGINFAQIDLNRWDKAEFVKDVDTESYQVLNHHWAKDKNYLYQRGSKLGIPDYGTFRVLNECYAIDNKAVYTTNGVFNDIKDLHSFEVCDDGYHPETSPNNNTSESFQLSEDDWLEQDVDESPVVHGGYAKDQYNAYFYSELLVSFGQFYADKEVPFPDITRFTTINDIDSRSFKALTLGFASDKYNVYFLGKILKNCDPSSFSIDEYPVTDYRDQLVLPISRDNKNVYLGYKQFISADANTFTMIDSSGHWFQDKQHIYYNQYRLPLADSQSFQLLDMNYAVDKTHAYFEHHMITHADVGSFEKLDNHYLAQDKHYVYSGQNQAFKLTHGKLRGMTSFEGIDQYFKDELYVYYLDMDNLIRIDVDYDSFELFATDYGDPEARDKNNLYSLGEIHIDSDDEDENDLTNYSDDILNTDQENIDQFVQEEIDLLKFLDYDENIKTIYIDYLLLSSIVEQRIRQYSIDDYEKLGEILSGDDELEKHRVKKEIQEFKSYTQQVDQFVENDIAPLDVNDELFAQMAFQQFEEFSDPDIQAEDEANLLQSIWWGNNRHSTQLKQQLFSSLEILASGDQHIIDEAKALIFDTNAFYEKHKNDVDYIDIMTYAKICKKIDTGWVLDPVHIIFEYMLLPNQYIYSIEHILINSALKETFVEILEQHQLYFDLSLIDNDLLRELDFDELMAYLYDQLAEKFNDSGYKLFALNGEFFRTTNFIGVLPAEQYHLLSQFSSSQLHVKDYFTAHPLRKGKAALLDSIADENKHNIELLAKLDAFDRDMH</sequence>
<name>A0A3B0ZK43_9ZZZZ</name>
<evidence type="ECO:0008006" key="2">
    <source>
        <dbReference type="Google" id="ProtNLM"/>
    </source>
</evidence>
<dbReference type="AlphaFoldDB" id="A0A3B0ZK43"/>
<dbReference type="Pfam" id="PF13644">
    <property type="entry name" value="DKNYY"/>
    <property type="match status" value="3"/>
</dbReference>
<gene>
    <name evidence="1" type="ORF">MNBD_GAMMA12-729</name>
</gene>
<dbReference type="EMBL" id="UOFL01000222">
    <property type="protein sequence ID" value="VAW81674.1"/>
    <property type="molecule type" value="Genomic_DNA"/>
</dbReference>
<evidence type="ECO:0000313" key="1">
    <source>
        <dbReference type="EMBL" id="VAW81674.1"/>
    </source>
</evidence>
<reference evidence="1" key="1">
    <citation type="submission" date="2018-06" db="EMBL/GenBank/DDBJ databases">
        <authorList>
            <person name="Zhirakovskaya E."/>
        </authorList>
    </citation>
    <scope>NUCLEOTIDE SEQUENCE</scope>
</reference>
<organism evidence="1">
    <name type="scientific">hydrothermal vent metagenome</name>
    <dbReference type="NCBI Taxonomy" id="652676"/>
    <lineage>
        <taxon>unclassified sequences</taxon>
        <taxon>metagenomes</taxon>
        <taxon>ecological metagenomes</taxon>
    </lineage>
</organism>
<protein>
    <recommendedName>
        <fullName evidence="2">DKNYY family protein</fullName>
    </recommendedName>
</protein>
<accession>A0A3B0ZK43</accession>